<accession>A0AAN8KDP7</accession>
<dbReference type="GO" id="GO:0009247">
    <property type="term" value="P:glycolipid biosynthetic process"/>
    <property type="evidence" value="ECO:0007669"/>
    <property type="project" value="InterPro"/>
</dbReference>
<protein>
    <submittedName>
        <fullName evidence="11">Uncharacterized protein</fullName>
    </submittedName>
</protein>
<keyword evidence="6" id="KW-1133">Transmembrane helix</keyword>
<dbReference type="InterPro" id="IPR027417">
    <property type="entry name" value="P-loop_NTPase"/>
</dbReference>
<comment type="subcellular location">
    <subcellularLocation>
        <location evidence="1">Golgi apparatus membrane</location>
        <topology evidence="1">Single-pass type II membrane protein</topology>
    </subcellularLocation>
</comment>
<dbReference type="SUPFAM" id="SSF52540">
    <property type="entry name" value="P-loop containing nucleoside triphosphate hydrolases"/>
    <property type="match status" value="1"/>
</dbReference>
<keyword evidence="10" id="KW-0732">Signal</keyword>
<evidence type="ECO:0000256" key="9">
    <source>
        <dbReference type="ARBA" id="ARBA00023180"/>
    </source>
</evidence>
<evidence type="ECO:0000256" key="8">
    <source>
        <dbReference type="ARBA" id="ARBA00023136"/>
    </source>
</evidence>
<keyword evidence="7" id="KW-0333">Golgi apparatus</keyword>
<keyword evidence="5" id="KW-0735">Signal-anchor</keyword>
<dbReference type="GO" id="GO:0000139">
    <property type="term" value="C:Golgi membrane"/>
    <property type="evidence" value="ECO:0007669"/>
    <property type="project" value="UniProtKB-SubCell"/>
</dbReference>
<dbReference type="EMBL" id="JAZGQO010000001">
    <property type="protein sequence ID" value="KAK6194466.1"/>
    <property type="molecule type" value="Genomic_DNA"/>
</dbReference>
<evidence type="ECO:0000256" key="1">
    <source>
        <dbReference type="ARBA" id="ARBA00004323"/>
    </source>
</evidence>
<dbReference type="Pfam" id="PF06990">
    <property type="entry name" value="Gal-3-0_sulfotr"/>
    <property type="match status" value="1"/>
</dbReference>
<dbReference type="PANTHER" id="PTHR14647">
    <property type="entry name" value="GALACTOSE-3-O-SULFOTRANSFERASE"/>
    <property type="match status" value="1"/>
</dbReference>
<dbReference type="InterPro" id="IPR009729">
    <property type="entry name" value="Gal-3-0_sulfotransfrase"/>
</dbReference>
<evidence type="ECO:0000256" key="5">
    <source>
        <dbReference type="ARBA" id="ARBA00022968"/>
    </source>
</evidence>
<evidence type="ECO:0000256" key="4">
    <source>
        <dbReference type="ARBA" id="ARBA00022692"/>
    </source>
</evidence>
<evidence type="ECO:0000256" key="10">
    <source>
        <dbReference type="SAM" id="SignalP"/>
    </source>
</evidence>
<keyword evidence="8" id="KW-0472">Membrane</keyword>
<evidence type="ECO:0000256" key="3">
    <source>
        <dbReference type="ARBA" id="ARBA00022679"/>
    </source>
</evidence>
<keyword evidence="3" id="KW-0808">Transferase</keyword>
<keyword evidence="9" id="KW-0325">Glycoprotein</keyword>
<dbReference type="Gene3D" id="3.40.50.300">
    <property type="entry name" value="P-loop containing nucleotide triphosphate hydrolases"/>
    <property type="match status" value="1"/>
</dbReference>
<feature type="signal peptide" evidence="10">
    <location>
        <begin position="1"/>
        <end position="24"/>
    </location>
</feature>
<name>A0AAN8KDP7_PATCE</name>
<comment type="caution">
    <text evidence="11">The sequence shown here is derived from an EMBL/GenBank/DDBJ whole genome shotgun (WGS) entry which is preliminary data.</text>
</comment>
<organism evidence="11 12">
    <name type="scientific">Patella caerulea</name>
    <name type="common">Rayed Mediterranean limpet</name>
    <dbReference type="NCBI Taxonomy" id="87958"/>
    <lineage>
        <taxon>Eukaryota</taxon>
        <taxon>Metazoa</taxon>
        <taxon>Spiralia</taxon>
        <taxon>Lophotrochozoa</taxon>
        <taxon>Mollusca</taxon>
        <taxon>Gastropoda</taxon>
        <taxon>Patellogastropoda</taxon>
        <taxon>Patelloidea</taxon>
        <taxon>Patellidae</taxon>
        <taxon>Patella</taxon>
    </lineage>
</organism>
<proteinExistence type="inferred from homology"/>
<evidence type="ECO:0000256" key="6">
    <source>
        <dbReference type="ARBA" id="ARBA00022989"/>
    </source>
</evidence>
<feature type="chain" id="PRO_5043023888" evidence="10">
    <location>
        <begin position="25"/>
        <end position="393"/>
    </location>
</feature>
<evidence type="ECO:0000313" key="12">
    <source>
        <dbReference type="Proteomes" id="UP001347796"/>
    </source>
</evidence>
<evidence type="ECO:0000256" key="7">
    <source>
        <dbReference type="ARBA" id="ARBA00023034"/>
    </source>
</evidence>
<evidence type="ECO:0000256" key="2">
    <source>
        <dbReference type="ARBA" id="ARBA00008124"/>
    </source>
</evidence>
<gene>
    <name evidence="11" type="ORF">SNE40_000097</name>
</gene>
<sequence>MERFLRNKSSWFLLCGVLVISVVAIKYGSNLQCSQCSHALCARPNAVSSQIKVRPAQTNPLSARKKVPSARTITRCTVRRKNVAFLKVHKCGSTTMSNILHRFALRYDLNVILPNKNNTSNFWILGALDNKIHERIIPVTPGQNYNILAVETFFDKRIFQTLIPNNPFILGILREPVERQASYVLYHKDVRTKLENQLKTDPYIFRTYPSSAPHMLRDYNFYARKWRMGNFIEKMDNEFDMIMLTEYFDESLILLKRKLCWAFKDIVYMTLNKNLKNTGYAISPADRDKILNTYKNDSLFYEHYKGIFFGEMSKNGVGFLHELNQFKLVLKLVRDYCTYVKKGDNSLIIPKSSWNERFRVDPNECRLMKLTEFPLVQLLQERQRNLYAASSQK</sequence>
<keyword evidence="12" id="KW-1185">Reference proteome</keyword>
<evidence type="ECO:0000313" key="11">
    <source>
        <dbReference type="EMBL" id="KAK6194466.1"/>
    </source>
</evidence>
<comment type="similarity">
    <text evidence="2">Belongs to the galactose-3-O-sulfotransferase family.</text>
</comment>
<dbReference type="GO" id="GO:0001733">
    <property type="term" value="F:galactosylceramide sulfotransferase activity"/>
    <property type="evidence" value="ECO:0007669"/>
    <property type="project" value="InterPro"/>
</dbReference>
<dbReference type="PANTHER" id="PTHR14647:SF87">
    <property type="entry name" value="PUTATIVE-RELATED"/>
    <property type="match status" value="1"/>
</dbReference>
<dbReference type="AlphaFoldDB" id="A0AAN8KDP7"/>
<keyword evidence="4" id="KW-0812">Transmembrane</keyword>
<reference evidence="11 12" key="1">
    <citation type="submission" date="2024-01" db="EMBL/GenBank/DDBJ databases">
        <title>The genome of the rayed Mediterranean limpet Patella caerulea (Linnaeus, 1758).</title>
        <authorList>
            <person name="Anh-Thu Weber A."/>
            <person name="Halstead-Nussloch G."/>
        </authorList>
    </citation>
    <scope>NUCLEOTIDE SEQUENCE [LARGE SCALE GENOMIC DNA]</scope>
    <source>
        <strain evidence="11">AATW-2023a</strain>
        <tissue evidence="11">Whole specimen</tissue>
    </source>
</reference>
<dbReference type="Proteomes" id="UP001347796">
    <property type="component" value="Unassembled WGS sequence"/>
</dbReference>